<evidence type="ECO:0000313" key="1">
    <source>
        <dbReference type="EMBL" id="CAD2217145.1"/>
    </source>
</evidence>
<protein>
    <submittedName>
        <fullName evidence="1">Uncharacterized protein</fullName>
    </submittedName>
</protein>
<accession>A0A7G2CCI2</accession>
<dbReference type="Proteomes" id="UP000515908">
    <property type="component" value="Chromosome 08"/>
</dbReference>
<reference evidence="1 2" key="1">
    <citation type="submission" date="2020-08" db="EMBL/GenBank/DDBJ databases">
        <authorList>
            <person name="Newling K."/>
            <person name="Davey J."/>
            <person name="Forrester S."/>
        </authorList>
    </citation>
    <scope>NUCLEOTIDE SEQUENCE [LARGE SCALE GENOMIC DNA]</scope>
    <source>
        <strain evidence="2">Crithidia deanei Carvalho (ATCC PRA-265)</strain>
    </source>
</reference>
<gene>
    <name evidence="1" type="ORF">ADEAN_000462300</name>
</gene>
<dbReference type="AlphaFoldDB" id="A0A7G2CCI2"/>
<evidence type="ECO:0000313" key="2">
    <source>
        <dbReference type="Proteomes" id="UP000515908"/>
    </source>
</evidence>
<keyword evidence="2" id="KW-1185">Reference proteome</keyword>
<organism evidence="1 2">
    <name type="scientific">Angomonas deanei</name>
    <dbReference type="NCBI Taxonomy" id="59799"/>
    <lineage>
        <taxon>Eukaryota</taxon>
        <taxon>Discoba</taxon>
        <taxon>Euglenozoa</taxon>
        <taxon>Kinetoplastea</taxon>
        <taxon>Metakinetoplastina</taxon>
        <taxon>Trypanosomatida</taxon>
        <taxon>Trypanosomatidae</taxon>
        <taxon>Strigomonadinae</taxon>
        <taxon>Angomonas</taxon>
    </lineage>
</organism>
<name>A0A7G2CCI2_9TRYP</name>
<dbReference type="VEuPathDB" id="TriTrypDB:ADEAN_000462300"/>
<dbReference type="EMBL" id="LR877152">
    <property type="protein sequence ID" value="CAD2217145.1"/>
    <property type="molecule type" value="Genomic_DNA"/>
</dbReference>
<proteinExistence type="predicted"/>
<dbReference type="OrthoDB" id="246293at2759"/>
<sequence length="324" mass="36172">MEDIQFESSVLHHVYMTTLTINLPLRRYSLAAEDIPVEVAKVAGEKKQAAEELCAVLAIQRHFPSVFEEQIAYHPEISEILKGARTSKVDNGVCPPLTAGPRPRLEWAAKREGMQFRLTSDLLQPGRRYETFGVLTSINSWAARLYVSAPGKGEDLFCTTFDSKKAKAENKAMLCLLSKLNRNGEFDDSLEQGKTNKLLDENGLPTPCHEIVPITADTFRTDDLCDPVISSLSSEPADQRPNVEMGDVQPLLSQLRAFTKQENIVAKETIDHDELRDVFKVTLLSADDTVLTTYTHYNKIAATLSAYLQLKLDNETLNSEKTSI</sequence>